<dbReference type="AlphaFoldDB" id="W7XH35"/>
<proteinExistence type="predicted"/>
<gene>
    <name evidence="2" type="ORF">TTHERM_000256779</name>
</gene>
<evidence type="ECO:0000256" key="1">
    <source>
        <dbReference type="SAM" id="Phobius"/>
    </source>
</evidence>
<keyword evidence="3" id="KW-1185">Reference proteome</keyword>
<evidence type="ECO:0000313" key="2">
    <source>
        <dbReference type="EMBL" id="EWS73631.1"/>
    </source>
</evidence>
<organism evidence="2 3">
    <name type="scientific">Tetrahymena thermophila (strain SB210)</name>
    <dbReference type="NCBI Taxonomy" id="312017"/>
    <lineage>
        <taxon>Eukaryota</taxon>
        <taxon>Sar</taxon>
        <taxon>Alveolata</taxon>
        <taxon>Ciliophora</taxon>
        <taxon>Intramacronucleata</taxon>
        <taxon>Oligohymenophorea</taxon>
        <taxon>Hymenostomatida</taxon>
        <taxon>Tetrahymenina</taxon>
        <taxon>Tetrahymenidae</taxon>
        <taxon>Tetrahymena</taxon>
    </lineage>
</organism>
<dbReference type="InParanoid" id="W7XH35"/>
<keyword evidence="1" id="KW-0472">Membrane</keyword>
<dbReference type="RefSeq" id="XP_012653861.1">
    <property type="nucleotide sequence ID" value="XM_012798407.1"/>
</dbReference>
<dbReference type="KEGG" id="tet:TTHERM_000256779"/>
<evidence type="ECO:0000313" key="3">
    <source>
        <dbReference type="Proteomes" id="UP000009168"/>
    </source>
</evidence>
<dbReference type="EMBL" id="GG662647">
    <property type="protein sequence ID" value="EWS73631.1"/>
    <property type="molecule type" value="Genomic_DNA"/>
</dbReference>
<reference evidence="3" key="1">
    <citation type="journal article" date="2006" name="PLoS Biol.">
        <title>Macronuclear genome sequence of the ciliate Tetrahymena thermophila, a model eukaryote.</title>
        <authorList>
            <person name="Eisen J.A."/>
            <person name="Coyne R.S."/>
            <person name="Wu M."/>
            <person name="Wu D."/>
            <person name="Thiagarajan M."/>
            <person name="Wortman J.R."/>
            <person name="Badger J.H."/>
            <person name="Ren Q."/>
            <person name="Amedeo P."/>
            <person name="Jones K.M."/>
            <person name="Tallon L.J."/>
            <person name="Delcher A.L."/>
            <person name="Salzberg S.L."/>
            <person name="Silva J.C."/>
            <person name="Haas B.J."/>
            <person name="Majoros W.H."/>
            <person name="Farzad M."/>
            <person name="Carlton J.M."/>
            <person name="Smith R.K. Jr."/>
            <person name="Garg J."/>
            <person name="Pearlman R.E."/>
            <person name="Karrer K.M."/>
            <person name="Sun L."/>
            <person name="Manning G."/>
            <person name="Elde N.C."/>
            <person name="Turkewitz A.P."/>
            <person name="Asai D.J."/>
            <person name="Wilkes D.E."/>
            <person name="Wang Y."/>
            <person name="Cai H."/>
            <person name="Collins K."/>
            <person name="Stewart B.A."/>
            <person name="Lee S.R."/>
            <person name="Wilamowska K."/>
            <person name="Weinberg Z."/>
            <person name="Ruzzo W.L."/>
            <person name="Wloga D."/>
            <person name="Gaertig J."/>
            <person name="Frankel J."/>
            <person name="Tsao C.-C."/>
            <person name="Gorovsky M.A."/>
            <person name="Keeling P.J."/>
            <person name="Waller R.F."/>
            <person name="Patron N.J."/>
            <person name="Cherry J.M."/>
            <person name="Stover N.A."/>
            <person name="Krieger C.J."/>
            <person name="del Toro C."/>
            <person name="Ryder H.F."/>
            <person name="Williamson S.C."/>
            <person name="Barbeau R.A."/>
            <person name="Hamilton E.P."/>
            <person name="Orias E."/>
        </authorList>
    </citation>
    <scope>NUCLEOTIDE SEQUENCE [LARGE SCALE GENOMIC DNA]</scope>
    <source>
        <strain evidence="3">SB210</strain>
    </source>
</reference>
<keyword evidence="1 2" id="KW-0812">Transmembrane</keyword>
<feature type="transmembrane region" description="Helical" evidence="1">
    <location>
        <begin position="166"/>
        <end position="188"/>
    </location>
</feature>
<dbReference type="Proteomes" id="UP000009168">
    <property type="component" value="Unassembled WGS sequence"/>
</dbReference>
<name>W7XH35_TETTS</name>
<keyword evidence="1" id="KW-1133">Transmembrane helix</keyword>
<protein>
    <submittedName>
        <fullName evidence="2">Transmembrane protein, putative</fullName>
    </submittedName>
</protein>
<sequence>MLFSLIISYYVQQILIEQKNNTVQKKQTASNFQISQKSDNQLLLLLLSNQRYLNYYFNQNHQIIYLHSKQKSRTITKIQKQIRTFIFFFLQLLLIILVLSQLQIFKKINQYADFLKNLKKNLFILLIQFCFQKGKKKKKFVSVFVSEMDFPLQNNKESDSIFKNQVILMIYFSIKLSLNYSIIFNILLLFKQDILYILLLKLVTTKLINIIQK</sequence>
<dbReference type="GeneID" id="24438059"/>
<accession>W7XH35</accession>
<feature type="transmembrane region" description="Helical" evidence="1">
    <location>
        <begin position="82"/>
        <end position="102"/>
    </location>
</feature>